<dbReference type="InterPro" id="IPR050789">
    <property type="entry name" value="Diverse_Enzym_Activities"/>
</dbReference>
<dbReference type="EMBL" id="CP025543">
    <property type="protein sequence ID" value="AUM62580.1"/>
    <property type="molecule type" value="Genomic_DNA"/>
</dbReference>
<keyword evidence="3" id="KW-1185">Reference proteome</keyword>
<evidence type="ECO:0000313" key="3">
    <source>
        <dbReference type="Proteomes" id="UP000234790"/>
    </source>
</evidence>
<dbReference type="KEGG" id="smoo:SMONO_v1c03310"/>
<dbReference type="Proteomes" id="UP000234790">
    <property type="component" value="Chromosome"/>
</dbReference>
<dbReference type="SUPFAM" id="SSF56601">
    <property type="entry name" value="beta-lactamase/transpeptidase-like"/>
    <property type="match status" value="1"/>
</dbReference>
<reference evidence="2 3" key="1">
    <citation type="submission" date="2017-12" db="EMBL/GenBank/DDBJ databases">
        <title>Complete genome sequence of Spiroplasma monobiae MQ-1 (ATCC 33825).</title>
        <authorList>
            <person name="Tsai Y.-M."/>
            <person name="Lo W.-S."/>
            <person name="Wu P.-S."/>
            <person name="Cho S.-T."/>
            <person name="Kuo C.-H."/>
        </authorList>
    </citation>
    <scope>NUCLEOTIDE SEQUENCE [LARGE SCALE GENOMIC DNA]</scope>
    <source>
        <strain evidence="2 3">MQ-1</strain>
    </source>
</reference>
<dbReference type="Gene3D" id="3.40.710.10">
    <property type="entry name" value="DD-peptidase/beta-lactamase superfamily"/>
    <property type="match status" value="1"/>
</dbReference>
<dbReference type="OrthoDB" id="9770183at2"/>
<dbReference type="InterPro" id="IPR001466">
    <property type="entry name" value="Beta-lactam-related"/>
</dbReference>
<organism evidence="2 3">
    <name type="scientific">Spiroplasma monobiae MQ-1</name>
    <dbReference type="NCBI Taxonomy" id="1336748"/>
    <lineage>
        <taxon>Bacteria</taxon>
        <taxon>Bacillati</taxon>
        <taxon>Mycoplasmatota</taxon>
        <taxon>Mollicutes</taxon>
        <taxon>Entomoplasmatales</taxon>
        <taxon>Spiroplasmataceae</taxon>
        <taxon>Spiroplasma</taxon>
    </lineage>
</organism>
<dbReference type="Pfam" id="PF00144">
    <property type="entry name" value="Beta-lactamase"/>
    <property type="match status" value="1"/>
</dbReference>
<sequence length="367" mass="42297">MFENLERKINNLIEKNLYPGMVVKIDQDGKEIFHKAFGFNDIKKKIKMEKDTIFPIYSTTKLITVVGAFLLIQEGNLNIDESVSKFYPKFNNDITIRNLMNMTSGVTYNWNAEENKSAIISIEKLIEEDSLTIHEIIDKLSDIPTKIIPGSEWVYGMNTDILGGIIEKVSNLKLSDYLREKIFTPLKMFDTDFKINDLKRKAIKHNLFVNNEENILIPSYDFHWLMPEKLDEVPNCCLGGSGVFSTAKDYNKFLNFLLDGKIDGKVVLEKKYLNEITSNQISHLKDAKVWDFNSDYSYGYSVRVRTKNELYPLTEIGEWGWDGILGNSTLVDPLRKLTMTLMVSVFPANNILIQTEIFEALYKDFSL</sequence>
<accession>A0A2K9LU82</accession>
<dbReference type="PANTHER" id="PTHR43283">
    <property type="entry name" value="BETA-LACTAMASE-RELATED"/>
    <property type="match status" value="1"/>
</dbReference>
<proteinExistence type="predicted"/>
<evidence type="ECO:0000259" key="1">
    <source>
        <dbReference type="Pfam" id="PF00144"/>
    </source>
</evidence>
<dbReference type="AlphaFoldDB" id="A0A2K9LU82"/>
<dbReference type="RefSeq" id="WP_101780641.1">
    <property type="nucleotide sequence ID" value="NZ_CP025543.1"/>
</dbReference>
<protein>
    <recommendedName>
        <fullName evidence="1">Beta-lactamase-related domain-containing protein</fullName>
    </recommendedName>
</protein>
<evidence type="ECO:0000313" key="2">
    <source>
        <dbReference type="EMBL" id="AUM62580.1"/>
    </source>
</evidence>
<dbReference type="InterPro" id="IPR012338">
    <property type="entry name" value="Beta-lactam/transpept-like"/>
</dbReference>
<dbReference type="PANTHER" id="PTHR43283:SF3">
    <property type="entry name" value="BETA-LACTAMASE FAMILY PROTEIN (AFU_ORTHOLOGUE AFUA_5G07500)"/>
    <property type="match status" value="1"/>
</dbReference>
<feature type="domain" description="Beta-lactamase-related" evidence="1">
    <location>
        <begin position="7"/>
        <end position="348"/>
    </location>
</feature>
<gene>
    <name evidence="2" type="ORF">SMONO_v1c03310</name>
</gene>
<name>A0A2K9LU82_SPISQ</name>